<proteinExistence type="predicted"/>
<dbReference type="RefSeq" id="WP_013841141.1">
    <property type="nucleotide sequence ID" value="NC_015589.1"/>
</dbReference>
<reference evidence="2" key="1">
    <citation type="submission" date="2011-05" db="EMBL/GenBank/DDBJ databases">
        <title>Complete sequence of Desulfotomaculum ruminis DSM 2154.</title>
        <authorList>
            <person name="Lucas S."/>
            <person name="Copeland A."/>
            <person name="Lapidus A."/>
            <person name="Cheng J.-F."/>
            <person name="Goodwin L."/>
            <person name="Pitluck S."/>
            <person name="Lu M."/>
            <person name="Detter J.C."/>
            <person name="Han C."/>
            <person name="Tapia R."/>
            <person name="Land M."/>
            <person name="Hauser L."/>
            <person name="Kyrpides N."/>
            <person name="Ivanova N."/>
            <person name="Mikhailova N."/>
            <person name="Pagani I."/>
            <person name="Stams A.J.M."/>
            <person name="Plugge C.M."/>
            <person name="Muyzer G."/>
            <person name="Kuever J."/>
            <person name="Parshina S.N."/>
            <person name="Ivanova A.E."/>
            <person name="Nazina T.N."/>
            <person name="Brambilla E."/>
            <person name="Spring S."/>
            <person name="Klenk H.-P."/>
            <person name="Woyke T."/>
        </authorList>
    </citation>
    <scope>NUCLEOTIDE SEQUENCE [LARGE SCALE GENOMIC DNA]</scope>
    <source>
        <strain evidence="2">ATCC 23193 / DSM 2154 / NCIB 8452 / DL</strain>
    </source>
</reference>
<dbReference type="OrthoDB" id="9894421at2"/>
<dbReference type="EMBL" id="CP002780">
    <property type="protein sequence ID" value="AEG59370.1"/>
    <property type="molecule type" value="Genomic_DNA"/>
</dbReference>
<gene>
    <name evidence="1" type="ordered locus">Desru_1095</name>
</gene>
<sequence length="100" mass="10944">MVRYNVPAEPPKPAPFAFPDGFAGGMNISVTADQIATNQSPDMLNMNYDNGGVPGKRYGFTRETGLGSQPIRGLYEFRKVGQEKPILLVVQDGKLWEIDG</sequence>
<name>F6DM28_DESRL</name>
<reference evidence="1 2" key="2">
    <citation type="journal article" date="2012" name="Stand. Genomic Sci.">
        <title>Complete genome sequence of the sulfate-reducing firmicute Desulfotomaculum ruminis type strain (DL(T)).</title>
        <authorList>
            <person name="Spring S."/>
            <person name="Visser M."/>
            <person name="Lu M."/>
            <person name="Copeland A."/>
            <person name="Lapidus A."/>
            <person name="Lucas S."/>
            <person name="Cheng J.F."/>
            <person name="Han C."/>
            <person name="Tapia R."/>
            <person name="Goodwin L.A."/>
            <person name="Pitluck S."/>
            <person name="Ivanova N."/>
            <person name="Land M."/>
            <person name="Hauser L."/>
            <person name="Larimer F."/>
            <person name="Rohde M."/>
            <person name="Goker M."/>
            <person name="Detter J.C."/>
            <person name="Kyrpides N.C."/>
            <person name="Woyke T."/>
            <person name="Schaap P.J."/>
            <person name="Plugge C.M."/>
            <person name="Muyzer G."/>
            <person name="Kuever J."/>
            <person name="Pereira I.A."/>
            <person name="Parshina S.N."/>
            <person name="Bernier-Latmani R."/>
            <person name="Stams A.J."/>
            <person name="Klenk H.P."/>
        </authorList>
    </citation>
    <scope>NUCLEOTIDE SEQUENCE [LARGE SCALE GENOMIC DNA]</scope>
    <source>
        <strain evidence="2">ATCC 23193 / DSM 2154 / NCIB 8452 / DL</strain>
    </source>
</reference>
<dbReference type="KEGG" id="dru:Desru_1095"/>
<dbReference type="AlphaFoldDB" id="F6DM28"/>
<organism evidence="1 2">
    <name type="scientific">Desulforamulus ruminis (strain ATCC 23193 / DSM 2154 / NCIMB 8452 / DL)</name>
    <name type="common">Desulfotomaculum ruminis</name>
    <dbReference type="NCBI Taxonomy" id="696281"/>
    <lineage>
        <taxon>Bacteria</taxon>
        <taxon>Bacillati</taxon>
        <taxon>Bacillota</taxon>
        <taxon>Clostridia</taxon>
        <taxon>Eubacteriales</taxon>
        <taxon>Peptococcaceae</taxon>
        <taxon>Desulforamulus</taxon>
    </lineage>
</organism>
<dbReference type="HOGENOM" id="CLU_2301300_0_0_9"/>
<keyword evidence="2" id="KW-1185">Reference proteome</keyword>
<protein>
    <submittedName>
        <fullName evidence="1">Uncharacterized protein</fullName>
    </submittedName>
</protein>
<evidence type="ECO:0000313" key="1">
    <source>
        <dbReference type="EMBL" id="AEG59370.1"/>
    </source>
</evidence>
<dbReference type="STRING" id="696281.Desru_1095"/>
<evidence type="ECO:0000313" key="2">
    <source>
        <dbReference type="Proteomes" id="UP000009234"/>
    </source>
</evidence>
<dbReference type="Proteomes" id="UP000009234">
    <property type="component" value="Chromosome"/>
</dbReference>
<accession>F6DM28</accession>